<dbReference type="PANTHER" id="PTHR31545">
    <property type="entry name" value="SEEDY PROTEIN A/C FAMILY MEMBER"/>
    <property type="match status" value="1"/>
</dbReference>
<dbReference type="Ensembl" id="ENSGWIT00000034987.1">
    <property type="protein sequence ID" value="ENSGWIP00000032133.1"/>
    <property type="gene ID" value="ENSGWIG00000016574.1"/>
</dbReference>
<dbReference type="GeneID" id="114460663"/>
<reference evidence="3" key="1">
    <citation type="submission" date="2025-08" db="UniProtKB">
        <authorList>
            <consortium name="Ensembl"/>
        </authorList>
    </citation>
    <scope>IDENTIFICATION</scope>
</reference>
<dbReference type="Proteomes" id="UP000694680">
    <property type="component" value="Unassembled WGS sequence"/>
</dbReference>
<evidence type="ECO:0000313" key="4">
    <source>
        <dbReference type="Proteomes" id="UP000694680"/>
    </source>
</evidence>
<organism evidence="3 4">
    <name type="scientific">Gouania willdenowi</name>
    <name type="common">Blunt-snouted clingfish</name>
    <name type="synonym">Lepadogaster willdenowi</name>
    <dbReference type="NCBI Taxonomy" id="441366"/>
    <lineage>
        <taxon>Eukaryota</taxon>
        <taxon>Metazoa</taxon>
        <taxon>Chordata</taxon>
        <taxon>Craniata</taxon>
        <taxon>Vertebrata</taxon>
        <taxon>Euteleostomi</taxon>
        <taxon>Actinopterygii</taxon>
        <taxon>Neopterygii</taxon>
        <taxon>Teleostei</taxon>
        <taxon>Neoteleostei</taxon>
        <taxon>Acanthomorphata</taxon>
        <taxon>Ovalentaria</taxon>
        <taxon>Blenniimorphae</taxon>
        <taxon>Blenniiformes</taxon>
        <taxon>Gobiesocoidei</taxon>
        <taxon>Gobiesocidae</taxon>
        <taxon>Gobiesocinae</taxon>
        <taxon>Gouania</taxon>
    </lineage>
</organism>
<evidence type="ECO:0000313" key="3">
    <source>
        <dbReference type="Ensembl" id="ENSGWIP00000032133.1"/>
    </source>
</evidence>
<keyword evidence="2" id="KW-0131">Cell cycle</keyword>
<gene>
    <name evidence="3" type="primary">spdya</name>
</gene>
<dbReference type="AlphaFoldDB" id="A0A8C5GL38"/>
<dbReference type="OrthoDB" id="9442170at2759"/>
<evidence type="ECO:0008006" key="5">
    <source>
        <dbReference type="Google" id="ProtNLM"/>
    </source>
</evidence>
<dbReference type="GO" id="GO:0019901">
    <property type="term" value="F:protein kinase binding"/>
    <property type="evidence" value="ECO:0007669"/>
    <property type="project" value="InterPro"/>
</dbReference>
<comment type="similarity">
    <text evidence="1">Belongs to the Speedy/Ringo family.</text>
</comment>
<protein>
    <recommendedName>
        <fullName evidence="5">Speedy protein A</fullName>
    </recommendedName>
</protein>
<keyword evidence="4" id="KW-1185">Reference proteome</keyword>
<accession>A0A8C5GL38</accession>
<reference evidence="3" key="2">
    <citation type="submission" date="2025-09" db="UniProtKB">
        <authorList>
            <consortium name="Ensembl"/>
        </authorList>
    </citation>
    <scope>IDENTIFICATION</scope>
</reference>
<sequence>MKTPPPLTVKVKRKMFHQTKRHRCSDRHVESRGLLWKVPSTCSLNQCDLHYAKMAKHSALIRHQEMDLFFQLLEDELIEEFLKMDSCYKITDKYLLAMTFVYFKRAHFTSSEYTRNNFFIALYLANTMEEDEEKSRYEIFPWALGKNWRKQFPHFLIQRDKLWARIDYRAAVSRRCCEEVMAIGSSHLAWQRLRPAHHSGARRVYGDQDYVISPRGPSALRHSCVHCNRLSRSRPAPVSLSAPRGSMMTGPISSALSLEVTPPQGGTSHWKAGDTKSQAGGSFCIYPKEIPRADPACSSPRGIFMDWIEE</sequence>
<dbReference type="CTD" id="245711"/>
<dbReference type="RefSeq" id="XP_028298392.1">
    <property type="nucleotide sequence ID" value="XM_028442591.1"/>
</dbReference>
<name>A0A8C5GL38_GOUWI</name>
<dbReference type="InterPro" id="IPR020984">
    <property type="entry name" value="Speedy"/>
</dbReference>
<evidence type="ECO:0000256" key="2">
    <source>
        <dbReference type="ARBA" id="ARBA00023306"/>
    </source>
</evidence>
<dbReference type="PANTHER" id="PTHR31545:SF4">
    <property type="entry name" value="SPEEDY PROTEIN A"/>
    <property type="match status" value="1"/>
</dbReference>
<proteinExistence type="inferred from homology"/>
<evidence type="ECO:0000256" key="1">
    <source>
        <dbReference type="ARBA" id="ARBA00010932"/>
    </source>
</evidence>
<dbReference type="InterPro" id="IPR052316">
    <property type="entry name" value="Speedy-Ringo_regulator"/>
</dbReference>
<dbReference type="Pfam" id="PF11357">
    <property type="entry name" value="Spy1"/>
    <property type="match status" value="1"/>
</dbReference>